<dbReference type="EMBL" id="SORI01000002">
    <property type="protein sequence ID" value="TDY63203.1"/>
    <property type="molecule type" value="Genomic_DNA"/>
</dbReference>
<protein>
    <submittedName>
        <fullName evidence="3">Putative membrane protein</fullName>
    </submittedName>
</protein>
<feature type="transmembrane region" description="Helical" evidence="1">
    <location>
        <begin position="123"/>
        <end position="139"/>
    </location>
</feature>
<dbReference type="GO" id="GO:0016020">
    <property type="term" value="C:membrane"/>
    <property type="evidence" value="ECO:0007669"/>
    <property type="project" value="InterPro"/>
</dbReference>
<proteinExistence type="predicted"/>
<dbReference type="PANTHER" id="PTHR22911">
    <property type="entry name" value="ACYL-MALONYL CONDENSING ENZYME-RELATED"/>
    <property type="match status" value="1"/>
</dbReference>
<feature type="transmembrane region" description="Helical" evidence="1">
    <location>
        <begin position="98"/>
        <end position="117"/>
    </location>
</feature>
<dbReference type="InterPro" id="IPR037185">
    <property type="entry name" value="EmrE-like"/>
</dbReference>
<keyword evidence="1" id="KW-1133">Transmembrane helix</keyword>
<feature type="transmembrane region" description="Helical" evidence="1">
    <location>
        <begin position="67"/>
        <end position="86"/>
    </location>
</feature>
<name>A0A4R8MBU7_9BACT</name>
<comment type="caution">
    <text evidence="3">The sequence shown here is derived from an EMBL/GenBank/DDBJ whole genome shotgun (WGS) entry which is preliminary data.</text>
</comment>
<evidence type="ECO:0000259" key="2">
    <source>
        <dbReference type="Pfam" id="PF00892"/>
    </source>
</evidence>
<feature type="transmembrane region" description="Helical" evidence="1">
    <location>
        <begin position="6"/>
        <end position="23"/>
    </location>
</feature>
<evidence type="ECO:0000313" key="4">
    <source>
        <dbReference type="Proteomes" id="UP000295066"/>
    </source>
</evidence>
<feature type="transmembrane region" description="Helical" evidence="1">
    <location>
        <begin position="227"/>
        <end position="253"/>
    </location>
</feature>
<feature type="domain" description="EamA" evidence="2">
    <location>
        <begin position="157"/>
        <end position="300"/>
    </location>
</feature>
<feature type="transmembrane region" description="Helical" evidence="1">
    <location>
        <begin position="185"/>
        <end position="206"/>
    </location>
</feature>
<keyword evidence="1" id="KW-0812">Transmembrane</keyword>
<dbReference type="Proteomes" id="UP000295066">
    <property type="component" value="Unassembled WGS sequence"/>
</dbReference>
<sequence length="301" mass="32586">MYFAGVLYCCAAAVFWALGPVFLKKGLAFLDHTEMSASRTIGFAAASLIFCIFDPNAFILWRFPSWLLLFVFINILVGNVLGDLCYFKSLELIGVSRAVGTTCCYPLFVTAISFFWLGESLTLPLVLGTGVMIAGLFMLKSGGRRAAGAGNETASWKGFLLALAAAFCWAAVMVLQKWLLSVHDLPAASITLWRALFLFAVSWGIWAWRTRKEPEKRLHLLRAPRTIWAYAIAAGTFGLAAGGYVFALAIQIIPVSVATPITATSPLIAAGMAVVMFHESMRPVQWAGILCILGGVLTVTA</sequence>
<organism evidence="3 4">
    <name type="scientific">Aminivibrio pyruvatiphilus</name>
    <dbReference type="NCBI Taxonomy" id="1005740"/>
    <lineage>
        <taxon>Bacteria</taxon>
        <taxon>Thermotogati</taxon>
        <taxon>Synergistota</taxon>
        <taxon>Synergistia</taxon>
        <taxon>Synergistales</taxon>
        <taxon>Aminobacteriaceae</taxon>
        <taxon>Aminivibrio</taxon>
    </lineage>
</organism>
<gene>
    <name evidence="3" type="ORF">C8D99_102184</name>
</gene>
<dbReference type="Gene3D" id="1.10.3730.20">
    <property type="match status" value="1"/>
</dbReference>
<evidence type="ECO:0000313" key="3">
    <source>
        <dbReference type="EMBL" id="TDY63203.1"/>
    </source>
</evidence>
<dbReference type="RefSeq" id="WP_166669968.1">
    <property type="nucleotide sequence ID" value="NZ_SORI01000002.1"/>
</dbReference>
<dbReference type="SUPFAM" id="SSF103481">
    <property type="entry name" value="Multidrug resistance efflux transporter EmrE"/>
    <property type="match status" value="2"/>
</dbReference>
<evidence type="ECO:0000256" key="1">
    <source>
        <dbReference type="SAM" id="Phobius"/>
    </source>
</evidence>
<dbReference type="Pfam" id="PF00892">
    <property type="entry name" value="EamA"/>
    <property type="match status" value="2"/>
</dbReference>
<accession>A0A4R8MBU7</accession>
<keyword evidence="4" id="KW-1185">Reference proteome</keyword>
<dbReference type="InterPro" id="IPR000620">
    <property type="entry name" value="EamA_dom"/>
</dbReference>
<dbReference type="AlphaFoldDB" id="A0A4R8MBU7"/>
<feature type="domain" description="EamA" evidence="2">
    <location>
        <begin position="4"/>
        <end position="139"/>
    </location>
</feature>
<dbReference type="PANTHER" id="PTHR22911:SF137">
    <property type="entry name" value="SOLUTE CARRIER FAMILY 35 MEMBER G2-RELATED"/>
    <property type="match status" value="1"/>
</dbReference>
<keyword evidence="1" id="KW-0472">Membrane</keyword>
<feature type="transmembrane region" description="Helical" evidence="1">
    <location>
        <begin position="259"/>
        <end position="277"/>
    </location>
</feature>
<feature type="transmembrane region" description="Helical" evidence="1">
    <location>
        <begin position="159"/>
        <end position="179"/>
    </location>
</feature>
<reference evidence="3 4" key="1">
    <citation type="submission" date="2019-03" db="EMBL/GenBank/DDBJ databases">
        <title>Genomic Encyclopedia of Type Strains, Phase IV (KMG-IV): sequencing the most valuable type-strain genomes for metagenomic binning, comparative biology and taxonomic classification.</title>
        <authorList>
            <person name="Goeker M."/>
        </authorList>
    </citation>
    <scope>NUCLEOTIDE SEQUENCE [LARGE SCALE GENOMIC DNA]</scope>
    <source>
        <strain evidence="3 4">DSM 25964</strain>
    </source>
</reference>